<proteinExistence type="predicted"/>
<dbReference type="AlphaFoldDB" id="A0A1M6IEN3"/>
<keyword evidence="1" id="KW-0812">Transmembrane</keyword>
<evidence type="ECO:0000256" key="1">
    <source>
        <dbReference type="SAM" id="Phobius"/>
    </source>
</evidence>
<sequence>MSEIKYLKYRWYVLATMLIATAATGMVLIAPSPLVGNISEAMGLDLGVVTGSAMLPFTLFVAIGSIIYPKIVVGISQSNSVNLYCNEKNFRYNRNVNIVAGNT</sequence>
<evidence type="ECO:0000313" key="3">
    <source>
        <dbReference type="Proteomes" id="UP000184342"/>
    </source>
</evidence>
<dbReference type="Proteomes" id="UP000184342">
    <property type="component" value="Unassembled WGS sequence"/>
</dbReference>
<accession>A0A1M6IEN3</accession>
<dbReference type="RefSeq" id="WP_073994039.1">
    <property type="nucleotide sequence ID" value="NZ_FQYT01000018.1"/>
</dbReference>
<evidence type="ECO:0000313" key="2">
    <source>
        <dbReference type="EMBL" id="SHJ32927.1"/>
    </source>
</evidence>
<gene>
    <name evidence="2" type="ORF">SAMN02745691_01746</name>
</gene>
<dbReference type="STRING" id="1122934.SAMN02745691_01746"/>
<keyword evidence="1" id="KW-0472">Membrane</keyword>
<keyword evidence="3" id="KW-1185">Reference proteome</keyword>
<name>A0A1M6IEN3_9FIRM</name>
<evidence type="ECO:0008006" key="4">
    <source>
        <dbReference type="Google" id="ProtNLM"/>
    </source>
</evidence>
<feature type="transmembrane region" description="Helical" evidence="1">
    <location>
        <begin position="12"/>
        <end position="34"/>
    </location>
</feature>
<protein>
    <recommendedName>
        <fullName evidence="4">MatE protein</fullName>
    </recommendedName>
</protein>
<feature type="transmembrane region" description="Helical" evidence="1">
    <location>
        <begin position="46"/>
        <end position="68"/>
    </location>
</feature>
<reference evidence="2 3" key="1">
    <citation type="submission" date="2016-11" db="EMBL/GenBank/DDBJ databases">
        <authorList>
            <person name="Jaros S."/>
            <person name="Januszkiewicz K."/>
            <person name="Wedrychowicz H."/>
        </authorList>
    </citation>
    <scope>NUCLEOTIDE SEQUENCE [LARGE SCALE GENOMIC DNA]</scope>
    <source>
        <strain evidence="2 3">DSM 15970</strain>
    </source>
</reference>
<organism evidence="2 3">
    <name type="scientific">Parasporobacterium paucivorans DSM 15970</name>
    <dbReference type="NCBI Taxonomy" id="1122934"/>
    <lineage>
        <taxon>Bacteria</taxon>
        <taxon>Bacillati</taxon>
        <taxon>Bacillota</taxon>
        <taxon>Clostridia</taxon>
        <taxon>Lachnospirales</taxon>
        <taxon>Lachnospiraceae</taxon>
        <taxon>Parasporobacterium</taxon>
    </lineage>
</organism>
<dbReference type="EMBL" id="FQYT01000018">
    <property type="protein sequence ID" value="SHJ32927.1"/>
    <property type="molecule type" value="Genomic_DNA"/>
</dbReference>
<keyword evidence="1" id="KW-1133">Transmembrane helix</keyword>